<name>A0A843VQT2_COLES</name>
<proteinExistence type="predicted"/>
<protein>
    <submittedName>
        <fullName evidence="1">Uncharacterized protein</fullName>
    </submittedName>
</protein>
<sequence>MLFPLSSSSGWSLAEQWRLVAELEWCRGARRWRPWCHEGPLGFDVVCVATPGCSIPVVYLPSDVATTLRVATSEEASLWSGATLSRRGRLSQFPFLSRWYRDGLGGRDSTRLASSVSLASLACRRVPQGKVSLRTFW</sequence>
<evidence type="ECO:0000313" key="2">
    <source>
        <dbReference type="Proteomes" id="UP000652761"/>
    </source>
</evidence>
<organism evidence="1 2">
    <name type="scientific">Colocasia esculenta</name>
    <name type="common">Wild taro</name>
    <name type="synonym">Arum esculentum</name>
    <dbReference type="NCBI Taxonomy" id="4460"/>
    <lineage>
        <taxon>Eukaryota</taxon>
        <taxon>Viridiplantae</taxon>
        <taxon>Streptophyta</taxon>
        <taxon>Embryophyta</taxon>
        <taxon>Tracheophyta</taxon>
        <taxon>Spermatophyta</taxon>
        <taxon>Magnoliopsida</taxon>
        <taxon>Liliopsida</taxon>
        <taxon>Araceae</taxon>
        <taxon>Aroideae</taxon>
        <taxon>Colocasieae</taxon>
        <taxon>Colocasia</taxon>
    </lineage>
</organism>
<dbReference type="AlphaFoldDB" id="A0A843VQT2"/>
<gene>
    <name evidence="1" type="ORF">Taro_026255</name>
</gene>
<keyword evidence="2" id="KW-1185">Reference proteome</keyword>
<reference evidence="1" key="1">
    <citation type="submission" date="2017-07" db="EMBL/GenBank/DDBJ databases">
        <title>Taro Niue Genome Assembly and Annotation.</title>
        <authorList>
            <person name="Atibalentja N."/>
            <person name="Keating K."/>
            <person name="Fields C.J."/>
        </authorList>
    </citation>
    <scope>NUCLEOTIDE SEQUENCE</scope>
    <source>
        <strain evidence="1">Niue_2</strain>
        <tissue evidence="1">Leaf</tissue>
    </source>
</reference>
<dbReference type="EMBL" id="NMUH01001580">
    <property type="protein sequence ID" value="MQL93609.1"/>
    <property type="molecule type" value="Genomic_DNA"/>
</dbReference>
<accession>A0A843VQT2</accession>
<dbReference type="Proteomes" id="UP000652761">
    <property type="component" value="Unassembled WGS sequence"/>
</dbReference>
<evidence type="ECO:0000313" key="1">
    <source>
        <dbReference type="EMBL" id="MQL93609.1"/>
    </source>
</evidence>
<comment type="caution">
    <text evidence="1">The sequence shown here is derived from an EMBL/GenBank/DDBJ whole genome shotgun (WGS) entry which is preliminary data.</text>
</comment>